<keyword evidence="8 10" id="KW-1133">Transmembrane helix</keyword>
<protein>
    <recommendedName>
        <fullName evidence="3">Type II secretion system protein J</fullName>
    </recommendedName>
</protein>
<dbReference type="Pfam" id="PF07963">
    <property type="entry name" value="N_methyl"/>
    <property type="match status" value="1"/>
</dbReference>
<reference evidence="11 12" key="1">
    <citation type="submission" date="2020-08" db="EMBL/GenBank/DDBJ databases">
        <title>Genomic Encyclopedia of Type Strains, Phase III (KMG-III): the genomes of soil and plant-associated and newly described type strains.</title>
        <authorList>
            <person name="Whitman W."/>
        </authorList>
    </citation>
    <scope>NUCLEOTIDE SEQUENCE [LARGE SCALE GENOMIC DNA]</scope>
    <source>
        <strain evidence="11 12">CECT 7247</strain>
    </source>
</reference>
<keyword evidence="4" id="KW-1003">Cell membrane</keyword>
<name>A0ABR6GUE6_9BURK</name>
<accession>A0ABR6GUE6</accession>
<dbReference type="EMBL" id="JACHXO010000005">
    <property type="protein sequence ID" value="MBB3195685.1"/>
    <property type="molecule type" value="Genomic_DNA"/>
</dbReference>
<evidence type="ECO:0000256" key="9">
    <source>
        <dbReference type="ARBA" id="ARBA00023136"/>
    </source>
</evidence>
<dbReference type="RefSeq" id="WP_088452004.1">
    <property type="nucleotide sequence ID" value="NZ_JACHXO010000005.1"/>
</dbReference>
<dbReference type="PROSITE" id="PS00409">
    <property type="entry name" value="PROKAR_NTER_METHYL"/>
    <property type="match status" value="1"/>
</dbReference>
<evidence type="ECO:0000256" key="3">
    <source>
        <dbReference type="ARBA" id="ARBA00021539"/>
    </source>
</evidence>
<evidence type="ECO:0000256" key="4">
    <source>
        <dbReference type="ARBA" id="ARBA00022475"/>
    </source>
</evidence>
<keyword evidence="7 10" id="KW-0812">Transmembrane</keyword>
<dbReference type="InterPro" id="IPR045584">
    <property type="entry name" value="Pilin-like"/>
</dbReference>
<proteinExistence type="inferred from homology"/>
<comment type="caution">
    <text evidence="11">The sequence shown here is derived from an EMBL/GenBank/DDBJ whole genome shotgun (WGS) entry which is preliminary data.</text>
</comment>
<evidence type="ECO:0000256" key="10">
    <source>
        <dbReference type="SAM" id="Phobius"/>
    </source>
</evidence>
<comment type="subcellular location">
    <subcellularLocation>
        <location evidence="1">Cell inner membrane</location>
        <topology evidence="1">Single-pass membrane protein</topology>
    </subcellularLocation>
</comment>
<dbReference type="Pfam" id="PF11612">
    <property type="entry name" value="T2SSJ"/>
    <property type="match status" value="1"/>
</dbReference>
<evidence type="ECO:0000256" key="5">
    <source>
        <dbReference type="ARBA" id="ARBA00022481"/>
    </source>
</evidence>
<dbReference type="PANTHER" id="PTHR39583">
    <property type="entry name" value="TYPE II SECRETION SYSTEM PROTEIN J-RELATED"/>
    <property type="match status" value="1"/>
</dbReference>
<keyword evidence="6" id="KW-0997">Cell inner membrane</keyword>
<dbReference type="Proteomes" id="UP000574369">
    <property type="component" value="Unassembled WGS sequence"/>
</dbReference>
<feature type="transmembrane region" description="Helical" evidence="10">
    <location>
        <begin position="12"/>
        <end position="32"/>
    </location>
</feature>
<evidence type="ECO:0000313" key="11">
    <source>
        <dbReference type="EMBL" id="MBB3195685.1"/>
    </source>
</evidence>
<dbReference type="InterPro" id="IPR010055">
    <property type="entry name" value="T2SS_protein-GspJ"/>
</dbReference>
<organism evidence="11 12">
    <name type="scientific">Roseateles terrae</name>
    <dbReference type="NCBI Taxonomy" id="431060"/>
    <lineage>
        <taxon>Bacteria</taxon>
        <taxon>Pseudomonadati</taxon>
        <taxon>Pseudomonadota</taxon>
        <taxon>Betaproteobacteria</taxon>
        <taxon>Burkholderiales</taxon>
        <taxon>Sphaerotilaceae</taxon>
        <taxon>Roseateles</taxon>
    </lineage>
</organism>
<dbReference type="NCBIfam" id="TIGR02532">
    <property type="entry name" value="IV_pilin_GFxxxE"/>
    <property type="match status" value="1"/>
</dbReference>
<dbReference type="InterPro" id="IPR012902">
    <property type="entry name" value="N_methyl_site"/>
</dbReference>
<keyword evidence="12" id="KW-1185">Reference proteome</keyword>
<dbReference type="InterPro" id="IPR051621">
    <property type="entry name" value="T2SS_protein_J"/>
</dbReference>
<dbReference type="SUPFAM" id="SSF54523">
    <property type="entry name" value="Pili subunits"/>
    <property type="match status" value="1"/>
</dbReference>
<evidence type="ECO:0000256" key="1">
    <source>
        <dbReference type="ARBA" id="ARBA00004377"/>
    </source>
</evidence>
<comment type="similarity">
    <text evidence="2">Belongs to the GSP J family.</text>
</comment>
<evidence type="ECO:0000256" key="2">
    <source>
        <dbReference type="ARBA" id="ARBA00011084"/>
    </source>
</evidence>
<gene>
    <name evidence="11" type="ORF">FHS28_003091</name>
</gene>
<evidence type="ECO:0000256" key="6">
    <source>
        <dbReference type="ARBA" id="ARBA00022519"/>
    </source>
</evidence>
<evidence type="ECO:0000256" key="7">
    <source>
        <dbReference type="ARBA" id="ARBA00022692"/>
    </source>
</evidence>
<keyword evidence="9 10" id="KW-0472">Membrane</keyword>
<evidence type="ECO:0000256" key="8">
    <source>
        <dbReference type="ARBA" id="ARBA00022989"/>
    </source>
</evidence>
<evidence type="ECO:0000313" key="12">
    <source>
        <dbReference type="Proteomes" id="UP000574369"/>
    </source>
</evidence>
<sequence>MHRPAARGFTLIEVVVALVIMAMMSVMAWRAVSALSATRDATDAHMDSAETIGTLVRQWELDLREVQDSKQFAALSFDGATLRMTRRSAKGLQVVSWQVRDGRLSRWAAPPATSVSALQDAWFRAQQLSPQDLRDSPGLPGVQGWQMYFFRNNAWSNAQSSGDQEETASKSVPSGVRMKIQFAGGGYNGELTREVVVPAGATR</sequence>
<dbReference type="PANTHER" id="PTHR39583:SF2">
    <property type="entry name" value="TYPE II SECRETION SYSTEM PROTEIN J"/>
    <property type="match status" value="1"/>
</dbReference>
<keyword evidence="5" id="KW-0488">Methylation</keyword>